<accession>A0A385SVD7</accession>
<keyword evidence="3" id="KW-1185">Reference proteome</keyword>
<dbReference type="PANTHER" id="PTHR33164:SF43">
    <property type="entry name" value="HTH-TYPE TRANSCRIPTIONAL REPRESSOR YETL"/>
    <property type="match status" value="1"/>
</dbReference>
<dbReference type="Pfam" id="PF12802">
    <property type="entry name" value="MarR_2"/>
    <property type="match status" value="1"/>
</dbReference>
<dbReference type="InterPro" id="IPR000835">
    <property type="entry name" value="HTH_MarR-typ"/>
</dbReference>
<dbReference type="PANTHER" id="PTHR33164">
    <property type="entry name" value="TRANSCRIPTIONAL REGULATOR, MARR FAMILY"/>
    <property type="match status" value="1"/>
</dbReference>
<feature type="domain" description="HTH marR-type" evidence="1">
    <location>
        <begin position="16"/>
        <end position="148"/>
    </location>
</feature>
<dbReference type="PROSITE" id="PS50995">
    <property type="entry name" value="HTH_MARR_2"/>
    <property type="match status" value="1"/>
</dbReference>
<name>A0A385SVD7_9BACT</name>
<dbReference type="InterPro" id="IPR039422">
    <property type="entry name" value="MarR/SlyA-like"/>
</dbReference>
<evidence type="ECO:0000259" key="1">
    <source>
        <dbReference type="PROSITE" id="PS50995"/>
    </source>
</evidence>
<dbReference type="SUPFAM" id="SSF46785">
    <property type="entry name" value="Winged helix' DNA-binding domain"/>
    <property type="match status" value="1"/>
</dbReference>
<protein>
    <submittedName>
        <fullName evidence="2">MarR family transcriptional regulator</fullName>
    </submittedName>
</protein>
<dbReference type="AlphaFoldDB" id="A0A385SVD7"/>
<dbReference type="Gene3D" id="1.10.10.10">
    <property type="entry name" value="Winged helix-like DNA-binding domain superfamily/Winged helix DNA-binding domain"/>
    <property type="match status" value="1"/>
</dbReference>
<dbReference type="GO" id="GO:0006950">
    <property type="term" value="P:response to stress"/>
    <property type="evidence" value="ECO:0007669"/>
    <property type="project" value="TreeGrafter"/>
</dbReference>
<proteinExistence type="predicted"/>
<dbReference type="OrthoDB" id="763883at2"/>
<evidence type="ECO:0000313" key="2">
    <source>
        <dbReference type="EMBL" id="AYB34506.1"/>
    </source>
</evidence>
<sequence length="148" mass="17039">MKIEDEIKQKKFINAHQKAVINLVYTTNWMQGKHQEVFKSFNITPQQFNILRILKGQHPNSTSATEIKARMLDRNSDVSRLLDRLVAKNVIVKKACPTDKRAFDVNLTEAGLELLRTLDKKQSELDNILNLSEEEAYQLSDLLDKSRG</sequence>
<dbReference type="GO" id="GO:0003700">
    <property type="term" value="F:DNA-binding transcription factor activity"/>
    <property type="evidence" value="ECO:0007669"/>
    <property type="project" value="InterPro"/>
</dbReference>
<dbReference type="SMART" id="SM00347">
    <property type="entry name" value="HTH_MARR"/>
    <property type="match status" value="1"/>
</dbReference>
<dbReference type="InterPro" id="IPR036388">
    <property type="entry name" value="WH-like_DNA-bd_sf"/>
</dbReference>
<dbReference type="RefSeq" id="WP_119757765.1">
    <property type="nucleotide sequence ID" value="NZ_CP032382.1"/>
</dbReference>
<evidence type="ECO:0000313" key="3">
    <source>
        <dbReference type="Proteomes" id="UP000266183"/>
    </source>
</evidence>
<organism evidence="2 3">
    <name type="scientific">Chryseolinea soli</name>
    <dbReference type="NCBI Taxonomy" id="2321403"/>
    <lineage>
        <taxon>Bacteria</taxon>
        <taxon>Pseudomonadati</taxon>
        <taxon>Bacteroidota</taxon>
        <taxon>Cytophagia</taxon>
        <taxon>Cytophagales</taxon>
        <taxon>Fulvivirgaceae</taxon>
        <taxon>Chryseolinea</taxon>
    </lineage>
</organism>
<gene>
    <name evidence="2" type="ORF">D4L85_29730</name>
</gene>
<reference evidence="3" key="1">
    <citation type="submission" date="2018-09" db="EMBL/GenBank/DDBJ databases">
        <title>Chryseolinea sp. KIS68-18 isolated from soil.</title>
        <authorList>
            <person name="Weon H.-Y."/>
            <person name="Kwon S.-W."/>
            <person name="Lee S.A."/>
        </authorList>
    </citation>
    <scope>NUCLEOTIDE SEQUENCE [LARGE SCALE GENOMIC DNA]</scope>
    <source>
        <strain evidence="3">KIS68-18</strain>
    </source>
</reference>
<dbReference type="KEGG" id="chk:D4L85_29730"/>
<dbReference type="InterPro" id="IPR036390">
    <property type="entry name" value="WH_DNA-bd_sf"/>
</dbReference>
<dbReference type="EMBL" id="CP032382">
    <property type="protein sequence ID" value="AYB34506.1"/>
    <property type="molecule type" value="Genomic_DNA"/>
</dbReference>
<dbReference type="Proteomes" id="UP000266183">
    <property type="component" value="Chromosome"/>
</dbReference>